<dbReference type="Proteomes" id="UP000622552">
    <property type="component" value="Unassembled WGS sequence"/>
</dbReference>
<dbReference type="Gene3D" id="3.80.10.10">
    <property type="entry name" value="Ribonuclease Inhibitor"/>
    <property type="match status" value="1"/>
</dbReference>
<evidence type="ECO:0000256" key="2">
    <source>
        <dbReference type="ARBA" id="ARBA00023284"/>
    </source>
</evidence>
<feature type="domain" description="Thioredoxin" evidence="3">
    <location>
        <begin position="238"/>
        <end position="370"/>
    </location>
</feature>
<dbReference type="GO" id="GO:0016853">
    <property type="term" value="F:isomerase activity"/>
    <property type="evidence" value="ECO:0007669"/>
    <property type="project" value="UniProtKB-KW"/>
</dbReference>
<dbReference type="RefSeq" id="WP_197007872.1">
    <property type="nucleotide sequence ID" value="NZ_BONS01000013.1"/>
</dbReference>
<dbReference type="EMBL" id="JADOUF010000001">
    <property type="protein sequence ID" value="MBG6141463.1"/>
    <property type="molecule type" value="Genomic_DNA"/>
</dbReference>
<accession>A0A8J7H4N2</accession>
<gene>
    <name evidence="4" type="ORF">IW245_007657</name>
</gene>
<dbReference type="PANTHER" id="PTHR45663:SF11">
    <property type="entry name" value="GEO12009P1"/>
    <property type="match status" value="1"/>
</dbReference>
<evidence type="ECO:0000313" key="5">
    <source>
        <dbReference type="Proteomes" id="UP000622552"/>
    </source>
</evidence>
<keyword evidence="2" id="KW-0676">Redox-active center</keyword>
<sequence length="376" mass="39886">MADPRRLTFPADRPVGTLYLDSPEGEQRETPARGVVEVPAGWRVTLDTDGEYLAALVDLPAGSLDELVAGEVTDEHLSTLGDLRGLGSLMLFGTFTDWAVPVVPDLETLALYSEGLTDAVMARLARPLPAELTLAAGLLTDDTLLAMAGEDQVVAVNVSGDRITGRGLAALATLPRLDRLVLGTSGALTAAALDGLVGAPALRILYLIGPWDDSVLESIPQLVPPLRHLTVTDPDGERSPLSPAAVAALRERCPGLIVEELMAATDLDPVVGADLAGALGDPRPALVYFHAPWCHPCRQYGPVFGQVAVAFADRVSPVHVDVEDEPDVADRYAIRSVPTVLLLDGDRELLRLPGAHGRAALHDRITAALASHPRWR</sequence>
<dbReference type="SUPFAM" id="SSF52047">
    <property type="entry name" value="RNI-like"/>
    <property type="match status" value="1"/>
</dbReference>
<keyword evidence="5" id="KW-1185">Reference proteome</keyword>
<proteinExistence type="inferred from homology"/>
<dbReference type="GO" id="GO:0005737">
    <property type="term" value="C:cytoplasm"/>
    <property type="evidence" value="ECO:0007669"/>
    <property type="project" value="TreeGrafter"/>
</dbReference>
<dbReference type="InterPro" id="IPR032675">
    <property type="entry name" value="LRR_dom_sf"/>
</dbReference>
<dbReference type="CDD" id="cd02947">
    <property type="entry name" value="TRX_family"/>
    <property type="match status" value="1"/>
</dbReference>
<dbReference type="PROSITE" id="PS51352">
    <property type="entry name" value="THIOREDOXIN_2"/>
    <property type="match status" value="1"/>
</dbReference>
<organism evidence="4 5">
    <name type="scientific">Longispora fulva</name>
    <dbReference type="NCBI Taxonomy" id="619741"/>
    <lineage>
        <taxon>Bacteria</taxon>
        <taxon>Bacillati</taxon>
        <taxon>Actinomycetota</taxon>
        <taxon>Actinomycetes</taxon>
        <taxon>Micromonosporales</taxon>
        <taxon>Micromonosporaceae</taxon>
        <taxon>Longispora</taxon>
    </lineage>
</organism>
<reference evidence="4" key="1">
    <citation type="submission" date="2020-11" db="EMBL/GenBank/DDBJ databases">
        <title>Sequencing the genomes of 1000 actinobacteria strains.</title>
        <authorList>
            <person name="Klenk H.-P."/>
        </authorList>
    </citation>
    <scope>NUCLEOTIDE SEQUENCE</scope>
    <source>
        <strain evidence="4">DSM 45356</strain>
    </source>
</reference>
<dbReference type="PANTHER" id="PTHR45663">
    <property type="entry name" value="GEO12009P1"/>
    <property type="match status" value="1"/>
</dbReference>
<comment type="similarity">
    <text evidence="1">Belongs to the thioredoxin family.</text>
</comment>
<evidence type="ECO:0000259" key="3">
    <source>
        <dbReference type="PROSITE" id="PS51352"/>
    </source>
</evidence>
<dbReference type="AlphaFoldDB" id="A0A8J7H4N2"/>
<keyword evidence="4" id="KW-0413">Isomerase</keyword>
<evidence type="ECO:0000313" key="4">
    <source>
        <dbReference type="EMBL" id="MBG6141463.1"/>
    </source>
</evidence>
<dbReference type="SUPFAM" id="SSF52833">
    <property type="entry name" value="Thioredoxin-like"/>
    <property type="match status" value="1"/>
</dbReference>
<name>A0A8J7H4N2_9ACTN</name>
<dbReference type="Pfam" id="PF00085">
    <property type="entry name" value="Thioredoxin"/>
    <property type="match status" value="1"/>
</dbReference>
<comment type="caution">
    <text evidence="4">The sequence shown here is derived from an EMBL/GenBank/DDBJ whole genome shotgun (WGS) entry which is preliminary data.</text>
</comment>
<dbReference type="Gene3D" id="3.40.30.10">
    <property type="entry name" value="Glutaredoxin"/>
    <property type="match status" value="1"/>
</dbReference>
<evidence type="ECO:0000256" key="1">
    <source>
        <dbReference type="ARBA" id="ARBA00008987"/>
    </source>
</evidence>
<dbReference type="GO" id="GO:0015035">
    <property type="term" value="F:protein-disulfide reductase activity"/>
    <property type="evidence" value="ECO:0007669"/>
    <property type="project" value="TreeGrafter"/>
</dbReference>
<dbReference type="InterPro" id="IPR013766">
    <property type="entry name" value="Thioredoxin_domain"/>
</dbReference>
<protein>
    <submittedName>
        <fullName evidence="4">Thiol-disulfide isomerase/thioredoxin</fullName>
    </submittedName>
</protein>
<dbReference type="InterPro" id="IPR036249">
    <property type="entry name" value="Thioredoxin-like_sf"/>
</dbReference>